<sequence>MAAAAAIPDGDGHPLFSKISISGPALASIIERFASSPGDIDGLLFGHVTRLPPPDPRDDDGGHGSPNSSAGSAAAANSPLAATITGHLSLASRASFYDALGRLISPSLRNAASSSGHPAASLLGWFSGRRRSPLRPSMRERAVSISLFRTLDLLDTNAPPNRSLESLDLPHRPSIFLLLSSSTTGNQAVHTHEYRAFALRLRAGGGGGVLEPRSLDIVNVGPAFRAQYSSFSPVSALPWMPCQLRGTEEGEREMGIKRGGGESLNRLQELAREQHLLDSSTGGFGAERLEKLVGPEATAYTSELEDLYGKMLLKLESLARLVEESSARIFEQMVTLTFDRKAEFLNYEAEWNDRNENFSVEVCHVVLCCFVHFGFAND</sequence>
<dbReference type="PANTHER" id="PTHR31728">
    <property type="entry name" value="ABRAXAS FAMILY MEMBER"/>
    <property type="match status" value="1"/>
</dbReference>
<evidence type="ECO:0000256" key="1">
    <source>
        <dbReference type="SAM" id="MobiDB-lite"/>
    </source>
</evidence>
<dbReference type="GO" id="GO:0005634">
    <property type="term" value="C:nucleus"/>
    <property type="evidence" value="ECO:0007669"/>
    <property type="project" value="TreeGrafter"/>
</dbReference>
<dbReference type="PANTHER" id="PTHR31728:SF5">
    <property type="entry name" value="OS07G0540200 PROTEIN"/>
    <property type="match status" value="1"/>
</dbReference>
<accession>A0A426ZBH6</accession>
<dbReference type="CDD" id="cd23656">
    <property type="entry name" value="Abraxas_plant"/>
    <property type="match status" value="1"/>
</dbReference>
<evidence type="ECO:0000313" key="3">
    <source>
        <dbReference type="Proteomes" id="UP000287651"/>
    </source>
</evidence>
<feature type="region of interest" description="Disordered" evidence="1">
    <location>
        <begin position="44"/>
        <end position="74"/>
    </location>
</feature>
<dbReference type="AlphaFoldDB" id="A0A426ZBH6"/>
<organism evidence="2 3">
    <name type="scientific">Ensete ventricosum</name>
    <name type="common">Abyssinian banana</name>
    <name type="synonym">Musa ensete</name>
    <dbReference type="NCBI Taxonomy" id="4639"/>
    <lineage>
        <taxon>Eukaryota</taxon>
        <taxon>Viridiplantae</taxon>
        <taxon>Streptophyta</taxon>
        <taxon>Embryophyta</taxon>
        <taxon>Tracheophyta</taxon>
        <taxon>Spermatophyta</taxon>
        <taxon>Magnoliopsida</taxon>
        <taxon>Liliopsida</taxon>
        <taxon>Zingiberales</taxon>
        <taxon>Musaceae</taxon>
        <taxon>Ensete</taxon>
    </lineage>
</organism>
<dbReference type="Proteomes" id="UP000287651">
    <property type="component" value="Unassembled WGS sequence"/>
</dbReference>
<comment type="caution">
    <text evidence="2">The sequence shown here is derived from an EMBL/GenBank/DDBJ whole genome shotgun (WGS) entry which is preliminary data.</text>
</comment>
<dbReference type="PRINTS" id="PR02051">
    <property type="entry name" value="PROTEINF175"/>
</dbReference>
<feature type="compositionally biased region" description="Low complexity" evidence="1">
    <location>
        <begin position="65"/>
        <end position="74"/>
    </location>
</feature>
<dbReference type="InterPro" id="IPR023238">
    <property type="entry name" value="FAM175"/>
</dbReference>
<proteinExistence type="predicted"/>
<dbReference type="GO" id="GO:0031593">
    <property type="term" value="F:polyubiquitin modification-dependent protein binding"/>
    <property type="evidence" value="ECO:0007669"/>
    <property type="project" value="TreeGrafter"/>
</dbReference>
<dbReference type="EMBL" id="AMZH03007438">
    <property type="protein sequence ID" value="RRT61324.1"/>
    <property type="molecule type" value="Genomic_DNA"/>
</dbReference>
<protein>
    <submittedName>
        <fullName evidence="2">Uncharacterized protein</fullName>
    </submittedName>
</protein>
<reference evidence="2 3" key="1">
    <citation type="journal article" date="2014" name="Agronomy (Basel)">
        <title>A Draft Genome Sequence for Ensete ventricosum, the Drought-Tolerant Tree Against Hunger.</title>
        <authorList>
            <person name="Harrison J."/>
            <person name="Moore K.A."/>
            <person name="Paszkiewicz K."/>
            <person name="Jones T."/>
            <person name="Grant M."/>
            <person name="Ambacheew D."/>
            <person name="Muzemil S."/>
            <person name="Studholme D.J."/>
        </authorList>
    </citation>
    <scope>NUCLEOTIDE SEQUENCE [LARGE SCALE GENOMIC DNA]</scope>
</reference>
<evidence type="ECO:0000313" key="2">
    <source>
        <dbReference type="EMBL" id="RRT61324.1"/>
    </source>
</evidence>
<gene>
    <name evidence="2" type="ORF">B296_00016784</name>
</gene>
<name>A0A426ZBH6_ENSVE</name>